<keyword evidence="3" id="KW-0378">Hydrolase</keyword>
<dbReference type="EMBL" id="DTLB01000053">
    <property type="protein sequence ID" value="HFW33268.1"/>
    <property type="molecule type" value="Genomic_DNA"/>
</dbReference>
<sequence length="272" mass="31270">MLISEMHGGVEAVKVGTEVNGRVLHWVYLYRYRNILFDAGCPNVAKDVFEHFKGREIKALLITHHHEDHVGAANNFKKITDVHAAEETIEILKNPPKIPEYRKIVWGQPERIEGLEPIRKVMRFDDMEVRTIKTPGHSFDHVSYLVDDKIFCGDLVINTSQMVCMREEDLLKTIESIEKILKYDFSYAYTGVGVASRDEVVEYLEYLKDLKDKAERLYAEGKSIEEIVSACFPRPSQKVILMEFVSEKEWARENMIRSLLGLPGDSHGTKKA</sequence>
<dbReference type="GO" id="GO:0016787">
    <property type="term" value="F:hydrolase activity"/>
    <property type="evidence" value="ECO:0007669"/>
    <property type="project" value="UniProtKB-KW"/>
</dbReference>
<accession>A0A7C3REU2</accession>
<organism evidence="3">
    <name type="scientific">Archaeoglobus fulgidus</name>
    <dbReference type="NCBI Taxonomy" id="2234"/>
    <lineage>
        <taxon>Archaea</taxon>
        <taxon>Methanobacteriati</taxon>
        <taxon>Methanobacteriota</taxon>
        <taxon>Archaeoglobi</taxon>
        <taxon>Archaeoglobales</taxon>
        <taxon>Archaeoglobaceae</taxon>
        <taxon>Archaeoglobus</taxon>
    </lineage>
</organism>
<feature type="domain" description="Metallo-beta-lactamase" evidence="2">
    <location>
        <begin position="24"/>
        <end position="192"/>
    </location>
</feature>
<evidence type="ECO:0000259" key="2">
    <source>
        <dbReference type="SMART" id="SM00849"/>
    </source>
</evidence>
<dbReference type="InterPro" id="IPR050662">
    <property type="entry name" value="Sec-metab_biosynth-thioest"/>
</dbReference>
<evidence type="ECO:0000313" key="3">
    <source>
        <dbReference type="EMBL" id="HFW33268.1"/>
    </source>
</evidence>
<dbReference type="Gene3D" id="3.60.15.10">
    <property type="entry name" value="Ribonuclease Z/Hydroxyacylglutathione hydrolase-like"/>
    <property type="match status" value="1"/>
</dbReference>
<proteinExistence type="predicted"/>
<dbReference type="InterPro" id="IPR036866">
    <property type="entry name" value="RibonucZ/Hydroxyglut_hydro"/>
</dbReference>
<dbReference type="SUPFAM" id="SSF56281">
    <property type="entry name" value="Metallo-hydrolase/oxidoreductase"/>
    <property type="match status" value="1"/>
</dbReference>
<name>A0A7C3REU2_ARCFL</name>
<protein>
    <submittedName>
        <fullName evidence="3">MBL fold metallo-hydrolase</fullName>
    </submittedName>
</protein>
<gene>
    <name evidence="3" type="ORF">ENW66_10045</name>
</gene>
<keyword evidence="1" id="KW-0175">Coiled coil</keyword>
<reference evidence="3" key="1">
    <citation type="journal article" date="2020" name="mSystems">
        <title>Genome- and Community-Level Interaction Insights into Carbon Utilization and Element Cycling Functions of Hydrothermarchaeota in Hydrothermal Sediment.</title>
        <authorList>
            <person name="Zhou Z."/>
            <person name="Liu Y."/>
            <person name="Xu W."/>
            <person name="Pan J."/>
            <person name="Luo Z.H."/>
            <person name="Li M."/>
        </authorList>
    </citation>
    <scope>NUCLEOTIDE SEQUENCE [LARGE SCALE GENOMIC DNA]</scope>
    <source>
        <strain evidence="3">SpSt-87</strain>
    </source>
</reference>
<dbReference type="InterPro" id="IPR001279">
    <property type="entry name" value="Metallo-B-lactamas"/>
</dbReference>
<dbReference type="SMART" id="SM00849">
    <property type="entry name" value="Lactamase_B"/>
    <property type="match status" value="1"/>
</dbReference>
<dbReference type="AlphaFoldDB" id="A0A7C3REU2"/>
<dbReference type="PANTHER" id="PTHR23131:SF0">
    <property type="entry name" value="ENDORIBONUCLEASE LACTB2"/>
    <property type="match status" value="1"/>
</dbReference>
<feature type="coiled-coil region" evidence="1">
    <location>
        <begin position="200"/>
        <end position="227"/>
    </location>
</feature>
<dbReference type="PANTHER" id="PTHR23131">
    <property type="entry name" value="ENDORIBONUCLEASE LACTB2"/>
    <property type="match status" value="1"/>
</dbReference>
<comment type="caution">
    <text evidence="3">The sequence shown here is derived from an EMBL/GenBank/DDBJ whole genome shotgun (WGS) entry which is preliminary data.</text>
</comment>
<evidence type="ECO:0000256" key="1">
    <source>
        <dbReference type="SAM" id="Coils"/>
    </source>
</evidence>
<dbReference type="Pfam" id="PF00753">
    <property type="entry name" value="Lactamase_B"/>
    <property type="match status" value="1"/>
</dbReference>